<name>A0A5J5F2U8_9PEZI</name>
<comment type="caution">
    <text evidence="6">The sequence shown here is derived from an EMBL/GenBank/DDBJ whole genome shotgun (WGS) entry which is preliminary data.</text>
</comment>
<dbReference type="Pfam" id="PF17667">
    <property type="entry name" value="Pkinase_fungal"/>
    <property type="match status" value="1"/>
</dbReference>
<evidence type="ECO:0000256" key="2">
    <source>
        <dbReference type="ARBA" id="ARBA00047899"/>
    </source>
</evidence>
<evidence type="ECO:0000313" key="7">
    <source>
        <dbReference type="Proteomes" id="UP000326924"/>
    </source>
</evidence>
<dbReference type="OrthoDB" id="5584477at2759"/>
<dbReference type="InterPro" id="IPR008266">
    <property type="entry name" value="Tyr_kinase_AS"/>
</dbReference>
<dbReference type="Gene3D" id="1.10.510.10">
    <property type="entry name" value="Transferase(Phosphotransferase) domain 1"/>
    <property type="match status" value="1"/>
</dbReference>
<evidence type="ECO:0000256" key="4">
    <source>
        <dbReference type="SAM" id="MobiDB-lite"/>
    </source>
</evidence>
<dbReference type="PANTHER" id="PTHR38248">
    <property type="entry name" value="FUNK1 6"/>
    <property type="match status" value="1"/>
</dbReference>
<feature type="region of interest" description="Disordered" evidence="4">
    <location>
        <begin position="402"/>
        <end position="454"/>
    </location>
</feature>
<proteinExistence type="predicted"/>
<feature type="compositionally biased region" description="Basic and acidic residues" evidence="4">
    <location>
        <begin position="404"/>
        <end position="418"/>
    </location>
</feature>
<dbReference type="EMBL" id="VXIS01000047">
    <property type="protein sequence ID" value="KAA8910298.1"/>
    <property type="molecule type" value="Genomic_DNA"/>
</dbReference>
<dbReference type="InterPro" id="IPR011009">
    <property type="entry name" value="Kinase-like_dom_sf"/>
</dbReference>
<dbReference type="InParanoid" id="A0A5J5F2U8"/>
<feature type="region of interest" description="Disordered" evidence="4">
    <location>
        <begin position="467"/>
        <end position="498"/>
    </location>
</feature>
<accession>A0A5J5F2U8</accession>
<feature type="domain" description="Fungal-type protein kinase" evidence="5">
    <location>
        <begin position="184"/>
        <end position="630"/>
    </location>
</feature>
<evidence type="ECO:0000256" key="1">
    <source>
        <dbReference type="ARBA" id="ARBA00012513"/>
    </source>
</evidence>
<organism evidence="6 7">
    <name type="scientific">Sphaerosporella brunnea</name>
    <dbReference type="NCBI Taxonomy" id="1250544"/>
    <lineage>
        <taxon>Eukaryota</taxon>
        <taxon>Fungi</taxon>
        <taxon>Dikarya</taxon>
        <taxon>Ascomycota</taxon>
        <taxon>Pezizomycotina</taxon>
        <taxon>Pezizomycetes</taxon>
        <taxon>Pezizales</taxon>
        <taxon>Pyronemataceae</taxon>
        <taxon>Sphaerosporella</taxon>
    </lineage>
</organism>
<dbReference type="PROSITE" id="PS00109">
    <property type="entry name" value="PROTEIN_KINASE_TYR"/>
    <property type="match status" value="1"/>
</dbReference>
<dbReference type="AlphaFoldDB" id="A0A5J5F2U8"/>
<comment type="catalytic activity">
    <reaction evidence="3">
        <text>L-seryl-[protein] + ATP = O-phospho-L-seryl-[protein] + ADP + H(+)</text>
        <dbReference type="Rhea" id="RHEA:17989"/>
        <dbReference type="Rhea" id="RHEA-COMP:9863"/>
        <dbReference type="Rhea" id="RHEA-COMP:11604"/>
        <dbReference type="ChEBI" id="CHEBI:15378"/>
        <dbReference type="ChEBI" id="CHEBI:29999"/>
        <dbReference type="ChEBI" id="CHEBI:30616"/>
        <dbReference type="ChEBI" id="CHEBI:83421"/>
        <dbReference type="ChEBI" id="CHEBI:456216"/>
        <dbReference type="EC" id="2.7.11.1"/>
    </reaction>
</comment>
<dbReference type="InterPro" id="IPR040976">
    <property type="entry name" value="Pkinase_fungal"/>
</dbReference>
<reference evidence="6 7" key="1">
    <citation type="submission" date="2019-09" db="EMBL/GenBank/DDBJ databases">
        <title>Draft genome of the ectomycorrhizal ascomycete Sphaerosporella brunnea.</title>
        <authorList>
            <consortium name="DOE Joint Genome Institute"/>
            <person name="Benucci G.M."/>
            <person name="Marozzi G."/>
            <person name="Antonielli L."/>
            <person name="Sanchez S."/>
            <person name="Marco P."/>
            <person name="Wang X."/>
            <person name="Falini L.B."/>
            <person name="Barry K."/>
            <person name="Haridas S."/>
            <person name="Lipzen A."/>
            <person name="Labutti K."/>
            <person name="Grigoriev I.V."/>
            <person name="Murat C."/>
            <person name="Martin F."/>
            <person name="Albertini E."/>
            <person name="Donnini D."/>
            <person name="Bonito G."/>
        </authorList>
    </citation>
    <scope>NUCLEOTIDE SEQUENCE [LARGE SCALE GENOMIC DNA]</scope>
    <source>
        <strain evidence="6 7">Sb_GMNB300</strain>
    </source>
</reference>
<dbReference type="SUPFAM" id="SSF56112">
    <property type="entry name" value="Protein kinase-like (PK-like)"/>
    <property type="match status" value="1"/>
</dbReference>
<evidence type="ECO:0000313" key="6">
    <source>
        <dbReference type="EMBL" id="KAA8910298.1"/>
    </source>
</evidence>
<gene>
    <name evidence="6" type="ORF">FN846DRAFT_775348</name>
</gene>
<comment type="catalytic activity">
    <reaction evidence="2">
        <text>L-threonyl-[protein] + ATP = O-phospho-L-threonyl-[protein] + ADP + H(+)</text>
        <dbReference type="Rhea" id="RHEA:46608"/>
        <dbReference type="Rhea" id="RHEA-COMP:11060"/>
        <dbReference type="Rhea" id="RHEA-COMP:11605"/>
        <dbReference type="ChEBI" id="CHEBI:15378"/>
        <dbReference type="ChEBI" id="CHEBI:30013"/>
        <dbReference type="ChEBI" id="CHEBI:30616"/>
        <dbReference type="ChEBI" id="CHEBI:61977"/>
        <dbReference type="ChEBI" id="CHEBI:456216"/>
        <dbReference type="EC" id="2.7.11.1"/>
    </reaction>
</comment>
<evidence type="ECO:0000256" key="3">
    <source>
        <dbReference type="ARBA" id="ARBA00048679"/>
    </source>
</evidence>
<sequence>MNSSFTPLPSTPSRVFSASFDDTPLRSNSSAVRLYPKLSSSSNPHASNSTRAEMDPLLRRELRGAVFYDLAAFVDRFFPPSDAIANVYDYAVQAGLYDATAARWSHWPTPPTERRVLSFFQDVVDNSLLHHLATITSADDRRSIYRYVPSNEAPLRNGDCMRKTDLLLTTQAPSDRVNFAELRANRYDWGAVRVVGELKRNPKESNDEDTLVQLANYVREVLGAQPCRRSVHAFTLCGQHLRAWLFDRSGAIGGRQVDINAEPLLFLRIICGYANMDATQVGFDQSILWDRGRPYIYADIQLPGTTSTRRLEIKTTPIFSRHAIVTRGSACWKARPYLDSPPTSEDSWTYAVKDQWRACQRESECGIISSMMTDDSDHIVGLPQYISYSDFQEDGKPVDIASTVRRDLIAPKRKRDDTDAAAGMPPPPKRRSVSTAASEMPPPPKPRMGAAAAPAWVASHNVSSSCKRRASDALPPSSSSHSKRLTFGERSSSVQATKAVHSPSLPEFNNRIFSRLVMTPIGKSLDEFSSYAELLAALRDAIKGHQHLYEKHHVLHRDVSVYNILISPPDHPSAGVLIDLYLAININRPNNSGASHRTGTPDFMAIGVLDGQPHRACHDLESFFYVLLWLATFFDADANRLPDVPGTLWNACKKVFAGGGTFEDVAMMKRAFTAADQFETKCLARLADDARDALGPLLADWRDLLFPVCDEMRLSDDMHAAVVRRLQALKEEKLKLED</sequence>
<dbReference type="GO" id="GO:0004674">
    <property type="term" value="F:protein serine/threonine kinase activity"/>
    <property type="evidence" value="ECO:0007669"/>
    <property type="project" value="UniProtKB-EC"/>
</dbReference>
<keyword evidence="7" id="KW-1185">Reference proteome</keyword>
<dbReference type="Proteomes" id="UP000326924">
    <property type="component" value="Unassembled WGS sequence"/>
</dbReference>
<protein>
    <recommendedName>
        <fullName evidence="1">non-specific serine/threonine protein kinase</fullName>
        <ecNumber evidence="1">2.7.11.1</ecNumber>
    </recommendedName>
</protein>
<dbReference type="PANTHER" id="PTHR38248:SF2">
    <property type="entry name" value="FUNK1 11"/>
    <property type="match status" value="1"/>
</dbReference>
<dbReference type="EC" id="2.7.11.1" evidence="1"/>
<evidence type="ECO:0000259" key="5">
    <source>
        <dbReference type="Pfam" id="PF17667"/>
    </source>
</evidence>